<dbReference type="EMBL" id="LIXN01000007">
    <property type="protein sequence ID" value="KQH82657.1"/>
    <property type="molecule type" value="Genomic_DNA"/>
</dbReference>
<feature type="transmembrane region" description="Helical" evidence="1">
    <location>
        <begin position="49"/>
        <end position="69"/>
    </location>
</feature>
<dbReference type="PATRIC" id="fig|277988.4.peg.1077"/>
<dbReference type="Proteomes" id="UP000051862">
    <property type="component" value="Unassembled WGS sequence"/>
</dbReference>
<organism evidence="2 3">
    <name type="scientific">Thermococcus thioreducens</name>
    <dbReference type="NCBI Taxonomy" id="277988"/>
    <lineage>
        <taxon>Archaea</taxon>
        <taxon>Methanobacteriati</taxon>
        <taxon>Methanobacteriota</taxon>
        <taxon>Thermococci</taxon>
        <taxon>Thermococcales</taxon>
        <taxon>Thermococcaceae</taxon>
        <taxon>Thermococcus</taxon>
    </lineage>
</organism>
<keyword evidence="1" id="KW-0812">Transmembrane</keyword>
<accession>A0A0Q2M3K9</accession>
<feature type="transmembrane region" description="Helical" evidence="1">
    <location>
        <begin position="17"/>
        <end position="37"/>
    </location>
</feature>
<dbReference type="InterPro" id="IPR051784">
    <property type="entry name" value="Nod_factor_ABC_transporter"/>
</dbReference>
<keyword evidence="1" id="KW-1133">Transmembrane helix</keyword>
<name>A0A0Q2M3K9_9EURY</name>
<dbReference type="OrthoDB" id="97972at2157"/>
<evidence type="ECO:0000313" key="3">
    <source>
        <dbReference type="Proteomes" id="UP000051862"/>
    </source>
</evidence>
<evidence type="ECO:0000256" key="1">
    <source>
        <dbReference type="SAM" id="Phobius"/>
    </source>
</evidence>
<dbReference type="AlphaFoldDB" id="A0A0Q2M3K9"/>
<dbReference type="PANTHER" id="PTHR43229">
    <property type="entry name" value="NODULATION PROTEIN J"/>
    <property type="match status" value="1"/>
</dbReference>
<feature type="transmembrane region" description="Helical" evidence="1">
    <location>
        <begin position="203"/>
        <end position="222"/>
    </location>
</feature>
<feature type="transmembrane region" description="Helical" evidence="1">
    <location>
        <begin position="120"/>
        <end position="143"/>
    </location>
</feature>
<protein>
    <submittedName>
        <fullName evidence="2">Multidrug transporter</fullName>
    </submittedName>
</protein>
<proteinExistence type="predicted"/>
<feature type="transmembrane region" description="Helical" evidence="1">
    <location>
        <begin position="155"/>
        <end position="173"/>
    </location>
</feature>
<reference evidence="2 3" key="1">
    <citation type="submission" date="2015-08" db="EMBL/GenBank/DDBJ databases">
        <title>Thermococcus thioreducens DSM 14981 genome sequencing.</title>
        <authorList>
            <person name="Hong S.-J."/>
            <person name="Kim M.-C."/>
            <person name="Shin J.-H."/>
        </authorList>
    </citation>
    <scope>NUCLEOTIDE SEQUENCE [LARGE SCALE GENOMIC DNA]</scope>
    <source>
        <strain evidence="2 3">DSM 14981</strain>
    </source>
</reference>
<sequence>MMGIVEYYARALTRGRFSLISFAIQPLSFIFIVYIVSGGRFLNTALAGAIVSFIAGVGIADLAIELVGMKTRSRFYDIIMSLPGSNWRKALGISVGMSVPAFPYVVLLTAILLWRLGVGAFPRMLGAIISLWLWSVGVGFLLGVKGKEPVQVMRLSNLLVTGLTVFPPVYYPVSVLSEWLAKVLIFFPTVSASQVLSGAGGSAPLITTLLWGILGLVFLLRFKGLEG</sequence>
<feature type="transmembrane region" description="Helical" evidence="1">
    <location>
        <begin position="90"/>
        <end position="114"/>
    </location>
</feature>
<dbReference type="STRING" id="277988.SAMN05216170_2031"/>
<keyword evidence="1" id="KW-0472">Membrane</keyword>
<gene>
    <name evidence="2" type="ORF">AMR53_05160</name>
</gene>
<dbReference type="PANTHER" id="PTHR43229:SF3">
    <property type="entry name" value="ABC-TYPE MULTIDRUG TRANSPORT SYSTEM, PERMEASE COMPONENT"/>
    <property type="match status" value="1"/>
</dbReference>
<evidence type="ECO:0000313" key="2">
    <source>
        <dbReference type="EMBL" id="KQH82657.1"/>
    </source>
</evidence>
<comment type="caution">
    <text evidence="2">The sequence shown here is derived from an EMBL/GenBank/DDBJ whole genome shotgun (WGS) entry which is preliminary data.</text>
</comment>